<protein>
    <submittedName>
        <fullName evidence="2">Uncharacterized protein</fullName>
    </submittedName>
</protein>
<reference evidence="2 3" key="1">
    <citation type="submission" date="2019-04" db="EMBL/GenBank/DDBJ databases">
        <title>Chromosome genome assembly for Takifugu flavidus.</title>
        <authorList>
            <person name="Xiao S."/>
        </authorList>
    </citation>
    <scope>NUCLEOTIDE SEQUENCE [LARGE SCALE GENOMIC DNA]</scope>
    <source>
        <strain evidence="2">HTHZ2018</strain>
        <tissue evidence="2">Muscle</tissue>
    </source>
</reference>
<evidence type="ECO:0000313" key="3">
    <source>
        <dbReference type="Proteomes" id="UP000324091"/>
    </source>
</evidence>
<keyword evidence="3" id="KW-1185">Reference proteome</keyword>
<proteinExistence type="predicted"/>
<sequence>MEAVDPPEAPMRGGTMTVAPNVYLPSLELRQLIMFWSSSSTLGSNRPGGPPDTNTIICNQPRRSCSSYQQLRERHLICPSPAQTEPPASRSSITLSTSRRWEGVGGIRVKRSRDEGEEQTTSFGAHQELRQGSDFTCTVSESPVATRLTYGGSSEA</sequence>
<feature type="region of interest" description="Disordered" evidence="1">
    <location>
        <begin position="110"/>
        <end position="138"/>
    </location>
</feature>
<gene>
    <name evidence="2" type="ORF">D4764_21G0007910</name>
</gene>
<evidence type="ECO:0000256" key="1">
    <source>
        <dbReference type="SAM" id="MobiDB-lite"/>
    </source>
</evidence>
<name>A0A5C6NGX7_9TELE</name>
<evidence type="ECO:0000313" key="2">
    <source>
        <dbReference type="EMBL" id="TWW65891.1"/>
    </source>
</evidence>
<organism evidence="2 3">
    <name type="scientific">Takifugu flavidus</name>
    <name type="common">sansaifugu</name>
    <dbReference type="NCBI Taxonomy" id="433684"/>
    <lineage>
        <taxon>Eukaryota</taxon>
        <taxon>Metazoa</taxon>
        <taxon>Chordata</taxon>
        <taxon>Craniata</taxon>
        <taxon>Vertebrata</taxon>
        <taxon>Euteleostomi</taxon>
        <taxon>Actinopterygii</taxon>
        <taxon>Neopterygii</taxon>
        <taxon>Teleostei</taxon>
        <taxon>Neoteleostei</taxon>
        <taxon>Acanthomorphata</taxon>
        <taxon>Eupercaria</taxon>
        <taxon>Tetraodontiformes</taxon>
        <taxon>Tetradontoidea</taxon>
        <taxon>Tetraodontidae</taxon>
        <taxon>Takifugu</taxon>
    </lineage>
</organism>
<accession>A0A5C6NGX7</accession>
<dbReference type="Proteomes" id="UP000324091">
    <property type="component" value="Chromosome 21"/>
</dbReference>
<dbReference type="AlphaFoldDB" id="A0A5C6NGX7"/>
<comment type="caution">
    <text evidence="2">The sequence shown here is derived from an EMBL/GenBank/DDBJ whole genome shotgun (WGS) entry which is preliminary data.</text>
</comment>
<dbReference type="EMBL" id="RHFK02000014">
    <property type="protein sequence ID" value="TWW65891.1"/>
    <property type="molecule type" value="Genomic_DNA"/>
</dbReference>